<dbReference type="AlphaFoldDB" id="A0A0G1A6V5"/>
<dbReference type="EMBL" id="LCDO01000006">
    <property type="protein sequence ID" value="KKS56772.1"/>
    <property type="molecule type" value="Genomic_DNA"/>
</dbReference>
<evidence type="ECO:0000259" key="3">
    <source>
        <dbReference type="Pfam" id="PF00149"/>
    </source>
</evidence>
<dbReference type="PANTHER" id="PTHR31302:SF31">
    <property type="entry name" value="PHOSPHODIESTERASE YAEI"/>
    <property type="match status" value="1"/>
</dbReference>
<dbReference type="GO" id="GO:0016020">
    <property type="term" value="C:membrane"/>
    <property type="evidence" value="ECO:0007669"/>
    <property type="project" value="GOC"/>
</dbReference>
<proteinExistence type="predicted"/>
<dbReference type="Gene3D" id="3.60.21.10">
    <property type="match status" value="1"/>
</dbReference>
<gene>
    <name evidence="4" type="ORF">UV20_C0006G0055</name>
</gene>
<dbReference type="GO" id="GO:0046872">
    <property type="term" value="F:metal ion binding"/>
    <property type="evidence" value="ECO:0007669"/>
    <property type="project" value="UniProtKB-KW"/>
</dbReference>
<dbReference type="GO" id="GO:0008758">
    <property type="term" value="F:UDP-2,3-diacylglucosamine hydrolase activity"/>
    <property type="evidence" value="ECO:0007669"/>
    <property type="project" value="TreeGrafter"/>
</dbReference>
<evidence type="ECO:0000313" key="5">
    <source>
        <dbReference type="Proteomes" id="UP000034837"/>
    </source>
</evidence>
<dbReference type="PANTHER" id="PTHR31302">
    <property type="entry name" value="TRANSMEMBRANE PROTEIN WITH METALLOPHOSPHOESTERASE DOMAIN-RELATED"/>
    <property type="match status" value="1"/>
</dbReference>
<evidence type="ECO:0000256" key="2">
    <source>
        <dbReference type="ARBA" id="ARBA00022801"/>
    </source>
</evidence>
<dbReference type="InterPro" id="IPR029052">
    <property type="entry name" value="Metallo-depent_PP-like"/>
</dbReference>
<protein>
    <submittedName>
        <fullName evidence="4">Calcineurin-like protein phosphoesterase family protein</fullName>
    </submittedName>
</protein>
<sequence length="274" mass="30904">MLPLFLFVGLILSLKIQLEPYQLTIREQAIETGKLKQEIQVALISDTHLRPLKRGWFLEKTAQNLQIKKPDLIFLAGDFLFHDQMEKFTPDFSAFKKFSDIAPTYAVLGNHDYGIADFDQKLFYIDQHQKIIELLEEVGVKVLIDENVTINIKDSEISLVGFDEFWHKEKNPAKAIAGLKQAALIIGISHNPDAAYLPESQNLDMILSGHTHGGQMRLPLIGSLAEAQTVFPRVDYGAVLLQNKPIIANTVGLGESGFPIRFFNRPEILILQIK</sequence>
<dbReference type="SUPFAM" id="SSF56300">
    <property type="entry name" value="Metallo-dependent phosphatases"/>
    <property type="match status" value="1"/>
</dbReference>
<dbReference type="InterPro" id="IPR004843">
    <property type="entry name" value="Calcineurin-like_PHP"/>
</dbReference>
<dbReference type="GO" id="GO:0009245">
    <property type="term" value="P:lipid A biosynthetic process"/>
    <property type="evidence" value="ECO:0007669"/>
    <property type="project" value="TreeGrafter"/>
</dbReference>
<dbReference type="Pfam" id="PF00149">
    <property type="entry name" value="Metallophos"/>
    <property type="match status" value="1"/>
</dbReference>
<evidence type="ECO:0000313" key="4">
    <source>
        <dbReference type="EMBL" id="KKS56772.1"/>
    </source>
</evidence>
<keyword evidence="1" id="KW-0479">Metal-binding</keyword>
<keyword evidence="2" id="KW-0378">Hydrolase</keyword>
<organism evidence="4 5">
    <name type="scientific">Candidatus Magasanikbacteria bacterium GW2011_GWA2_42_32</name>
    <dbReference type="NCBI Taxonomy" id="1619039"/>
    <lineage>
        <taxon>Bacteria</taxon>
        <taxon>Candidatus Magasanikiibacteriota</taxon>
    </lineage>
</organism>
<feature type="domain" description="Calcineurin-like phosphoesterase" evidence="3">
    <location>
        <begin position="40"/>
        <end position="213"/>
    </location>
</feature>
<accession>A0A0G1A6V5</accession>
<dbReference type="Proteomes" id="UP000034837">
    <property type="component" value="Unassembled WGS sequence"/>
</dbReference>
<comment type="caution">
    <text evidence="4">The sequence shown here is derived from an EMBL/GenBank/DDBJ whole genome shotgun (WGS) entry which is preliminary data.</text>
</comment>
<dbReference type="InterPro" id="IPR051158">
    <property type="entry name" value="Metallophosphoesterase_sf"/>
</dbReference>
<evidence type="ECO:0000256" key="1">
    <source>
        <dbReference type="ARBA" id="ARBA00022723"/>
    </source>
</evidence>
<name>A0A0G1A6V5_9BACT</name>
<reference evidence="4 5" key="1">
    <citation type="journal article" date="2015" name="Nature">
        <title>rRNA introns, odd ribosomes, and small enigmatic genomes across a large radiation of phyla.</title>
        <authorList>
            <person name="Brown C.T."/>
            <person name="Hug L.A."/>
            <person name="Thomas B.C."/>
            <person name="Sharon I."/>
            <person name="Castelle C.J."/>
            <person name="Singh A."/>
            <person name="Wilkins M.J."/>
            <person name="Williams K.H."/>
            <person name="Banfield J.F."/>
        </authorList>
    </citation>
    <scope>NUCLEOTIDE SEQUENCE [LARGE SCALE GENOMIC DNA]</scope>
</reference>